<evidence type="ECO:0000313" key="4">
    <source>
        <dbReference type="Proteomes" id="UP000184342"/>
    </source>
</evidence>
<proteinExistence type="predicted"/>
<keyword evidence="4" id="KW-1185">Reference proteome</keyword>
<dbReference type="RefSeq" id="WP_073993436.1">
    <property type="nucleotide sequence ID" value="NZ_FQYT01000010.1"/>
</dbReference>
<evidence type="ECO:0000256" key="1">
    <source>
        <dbReference type="SAM" id="SignalP"/>
    </source>
</evidence>
<dbReference type="Pfam" id="PF08239">
    <property type="entry name" value="SH3_3"/>
    <property type="match status" value="1"/>
</dbReference>
<feature type="chain" id="PRO_5039431115" evidence="1">
    <location>
        <begin position="24"/>
        <end position="347"/>
    </location>
</feature>
<dbReference type="Gene3D" id="2.30.30.40">
    <property type="entry name" value="SH3 Domains"/>
    <property type="match status" value="1"/>
</dbReference>
<dbReference type="Proteomes" id="UP000184342">
    <property type="component" value="Unassembled WGS sequence"/>
</dbReference>
<protein>
    <submittedName>
        <fullName evidence="3">SH3 domain-containing protein</fullName>
    </submittedName>
</protein>
<feature type="domain" description="SH3b" evidence="2">
    <location>
        <begin position="113"/>
        <end position="177"/>
    </location>
</feature>
<dbReference type="STRING" id="1122934.SAMN02745691_01183"/>
<reference evidence="3 4" key="1">
    <citation type="submission" date="2016-11" db="EMBL/GenBank/DDBJ databases">
        <authorList>
            <person name="Jaros S."/>
            <person name="Januszkiewicz K."/>
            <person name="Wedrychowicz H."/>
        </authorList>
    </citation>
    <scope>NUCLEOTIDE SEQUENCE [LARGE SCALE GENOMIC DNA]</scope>
    <source>
        <strain evidence="3 4">DSM 15970</strain>
    </source>
</reference>
<dbReference type="Gene3D" id="3.40.390.10">
    <property type="entry name" value="Collagenase (Catalytic Domain)"/>
    <property type="match status" value="1"/>
</dbReference>
<keyword evidence="1" id="KW-0732">Signal</keyword>
<dbReference type="AlphaFoldDB" id="A0A1M6FRX9"/>
<evidence type="ECO:0000259" key="2">
    <source>
        <dbReference type="PROSITE" id="PS51781"/>
    </source>
</evidence>
<dbReference type="InterPro" id="IPR003646">
    <property type="entry name" value="SH3-like_bac-type"/>
</dbReference>
<dbReference type="PROSITE" id="PS51781">
    <property type="entry name" value="SH3B"/>
    <property type="match status" value="1"/>
</dbReference>
<dbReference type="Pfam" id="PF07737">
    <property type="entry name" value="ATLF"/>
    <property type="match status" value="1"/>
</dbReference>
<dbReference type="SMART" id="SM00287">
    <property type="entry name" value="SH3b"/>
    <property type="match status" value="1"/>
</dbReference>
<gene>
    <name evidence="3" type="ORF">SAMN02745691_01183</name>
</gene>
<organism evidence="3 4">
    <name type="scientific">Parasporobacterium paucivorans DSM 15970</name>
    <dbReference type="NCBI Taxonomy" id="1122934"/>
    <lineage>
        <taxon>Bacteria</taxon>
        <taxon>Bacillati</taxon>
        <taxon>Bacillota</taxon>
        <taxon>Clostridia</taxon>
        <taxon>Lachnospirales</taxon>
        <taxon>Lachnospiraceae</taxon>
        <taxon>Parasporobacterium</taxon>
    </lineage>
</organism>
<feature type="signal peptide" evidence="1">
    <location>
        <begin position="1"/>
        <end position="23"/>
    </location>
</feature>
<dbReference type="SUPFAM" id="SSF55486">
    <property type="entry name" value="Metalloproteases ('zincins'), catalytic domain"/>
    <property type="match status" value="1"/>
</dbReference>
<dbReference type="EMBL" id="FQYT01000010">
    <property type="protein sequence ID" value="SHJ00442.1"/>
    <property type="molecule type" value="Genomic_DNA"/>
</dbReference>
<dbReference type="CDD" id="cd20184">
    <property type="entry name" value="M34_peptidase_like"/>
    <property type="match status" value="1"/>
</dbReference>
<dbReference type="GO" id="GO:0008237">
    <property type="term" value="F:metallopeptidase activity"/>
    <property type="evidence" value="ECO:0007669"/>
    <property type="project" value="InterPro"/>
</dbReference>
<name>A0A1M6FRX9_9FIRM</name>
<accession>A0A1M6FRX9</accession>
<dbReference type="InterPro" id="IPR024079">
    <property type="entry name" value="MetalloPept_cat_dom_sf"/>
</dbReference>
<sequence>MKNSRRKVMIGLIAALAVLTAGAYSVKSVTDVYADNAKISETSPMDISYSSLFSELTEVKKQASIDNASQVISQVQQEPGLAAAEQAQAVASTDNTSILAETQAPVSGPVITDTNQTMWSVASVNVRSGCGPSYSVIGTLSYGQGITVTGTADNGWNRIDYNNTIGYVKASYLQAQEIQAPVQPPAPVYSGRVLLEGGAGTSLASLTESYLSKISPSIVNAFYNSGWAITVTTYDIASTYYGSTSLGTLAGLTMTGRSMIYLAASSNSIQRAAVHEFGHAFDCMNGFPSQSEEFKAIFNEEKAIFGSGYITSNSYEYFAECFNKYFSGTLGAAPKTNDFMSRLVSKY</sequence>
<evidence type="ECO:0000313" key="3">
    <source>
        <dbReference type="EMBL" id="SHJ00442.1"/>
    </source>
</evidence>
<dbReference type="InterPro" id="IPR014781">
    <property type="entry name" value="Anthrax_toxin_lethal/edema_N/C"/>
</dbReference>